<accession>A0AB34IWW5</accession>
<reference evidence="3 4" key="1">
    <citation type="journal article" date="2024" name="Science">
        <title>Giant polyketide synthase enzymes in the biosynthesis of giant marine polyether toxins.</title>
        <authorList>
            <person name="Fallon T.R."/>
            <person name="Shende V.V."/>
            <person name="Wierzbicki I.H."/>
            <person name="Pendleton A.L."/>
            <person name="Watervoot N.F."/>
            <person name="Auber R.P."/>
            <person name="Gonzalez D.J."/>
            <person name="Wisecaver J.H."/>
            <person name="Moore B.S."/>
        </authorList>
    </citation>
    <scope>NUCLEOTIDE SEQUENCE [LARGE SCALE GENOMIC DNA]</scope>
    <source>
        <strain evidence="3 4">12B1</strain>
    </source>
</reference>
<organism evidence="3 4">
    <name type="scientific">Prymnesium parvum</name>
    <name type="common">Toxic golden alga</name>
    <dbReference type="NCBI Taxonomy" id="97485"/>
    <lineage>
        <taxon>Eukaryota</taxon>
        <taxon>Haptista</taxon>
        <taxon>Haptophyta</taxon>
        <taxon>Prymnesiophyceae</taxon>
        <taxon>Prymnesiales</taxon>
        <taxon>Prymnesiaceae</taxon>
        <taxon>Prymnesium</taxon>
    </lineage>
</organism>
<name>A0AB34IWW5_PRYPA</name>
<dbReference type="PROSITE" id="PS00571">
    <property type="entry name" value="AMIDASES"/>
    <property type="match status" value="1"/>
</dbReference>
<dbReference type="PANTHER" id="PTHR11895">
    <property type="entry name" value="TRANSAMIDASE"/>
    <property type="match status" value="1"/>
</dbReference>
<evidence type="ECO:0000259" key="2">
    <source>
        <dbReference type="Pfam" id="PF01425"/>
    </source>
</evidence>
<evidence type="ECO:0000313" key="3">
    <source>
        <dbReference type="EMBL" id="KAL1508492.1"/>
    </source>
</evidence>
<feature type="domain" description="Amidase" evidence="2">
    <location>
        <begin position="169"/>
        <end position="576"/>
    </location>
</feature>
<proteinExistence type="inferred from homology"/>
<dbReference type="InterPro" id="IPR023631">
    <property type="entry name" value="Amidase_dom"/>
</dbReference>
<dbReference type="Proteomes" id="UP001515480">
    <property type="component" value="Unassembled WGS sequence"/>
</dbReference>
<comment type="similarity">
    <text evidence="1">Belongs to the amidase family.</text>
</comment>
<evidence type="ECO:0000313" key="4">
    <source>
        <dbReference type="Proteomes" id="UP001515480"/>
    </source>
</evidence>
<evidence type="ECO:0000256" key="1">
    <source>
        <dbReference type="ARBA" id="ARBA00009199"/>
    </source>
</evidence>
<dbReference type="PANTHER" id="PTHR11895:SF67">
    <property type="entry name" value="AMIDASE DOMAIN-CONTAINING PROTEIN"/>
    <property type="match status" value="1"/>
</dbReference>
<dbReference type="InterPro" id="IPR020556">
    <property type="entry name" value="Amidase_CS"/>
</dbReference>
<dbReference type="AlphaFoldDB" id="A0AB34IWW5"/>
<dbReference type="Gene3D" id="3.90.1300.10">
    <property type="entry name" value="Amidase signature (AS) domain"/>
    <property type="match status" value="1"/>
</dbReference>
<sequence>MGWLGAALITAIFAGLYFKAAEPSITRLPDPFEQAFVWEEVVAPKLSGPALKAAALLVSLPIVGPLLVGVLKNDNGVAHVRSLAAALDVTPLYYPLVEPNDSELEQHLRMAASDASRPPLGGRVAALTAAYASRRTTPTHVAAATVAAVEASEQGERPLLALIALDAPSRLMRSAAASTVRWAEGRALGALDGVPFVVKDQVDVEGYATLTGTSFLHRVKQRASNASKDALPVARLRRAGALIVGKAAMHEIGIGTTGHNVHHGTPRNPYSDASYPGGSSSGSAVAVGAGLVPMAIAADGGGSVRIPAALCGGVGLKVTYGRIPTNPSELLGSVGVLGPIGADAASCAAMYLAMAGAVTEAEAAEFDQAEAAPRQPVVHAAGFDRTDDLADVRIGVLSDFSATADASMRQATSAILEGFAARGAKLVNVSLSGLQTAARAHSVTILSEMATEMDLFHSSHLNDFSLDTQIKLSLSRSLSARELLAAQKVRRHMVDQLKQIFASVDVIATPATATPAPPIEPEEAVDLVTTEKLMRFSTLANFAGNPAIVFPVAQTDDGRPLSVMLSAAWWNEHVLLRMAHAAEKLRPPLQPPQRYHGAEIDGLLRAA</sequence>
<keyword evidence="4" id="KW-1185">Reference proteome</keyword>
<dbReference type="SUPFAM" id="SSF75304">
    <property type="entry name" value="Amidase signature (AS) enzymes"/>
    <property type="match status" value="1"/>
</dbReference>
<protein>
    <recommendedName>
        <fullName evidence="2">Amidase domain-containing protein</fullName>
    </recommendedName>
</protein>
<gene>
    <name evidence="3" type="ORF">AB1Y20_004593</name>
</gene>
<dbReference type="InterPro" id="IPR036928">
    <property type="entry name" value="AS_sf"/>
</dbReference>
<dbReference type="Pfam" id="PF01425">
    <property type="entry name" value="Amidase"/>
    <property type="match status" value="1"/>
</dbReference>
<dbReference type="GO" id="GO:0003824">
    <property type="term" value="F:catalytic activity"/>
    <property type="evidence" value="ECO:0007669"/>
    <property type="project" value="InterPro"/>
</dbReference>
<comment type="caution">
    <text evidence="3">The sequence shown here is derived from an EMBL/GenBank/DDBJ whole genome shotgun (WGS) entry which is preliminary data.</text>
</comment>
<dbReference type="InterPro" id="IPR000120">
    <property type="entry name" value="Amidase"/>
</dbReference>
<dbReference type="EMBL" id="JBGBPQ010000016">
    <property type="protein sequence ID" value="KAL1508492.1"/>
    <property type="molecule type" value="Genomic_DNA"/>
</dbReference>